<dbReference type="AlphaFoldDB" id="A0A7C0VBK1"/>
<gene>
    <name evidence="1" type="ORF">ENF18_02900</name>
</gene>
<dbReference type="Gene3D" id="3.20.20.410">
    <property type="entry name" value="Protein of unknown function UPF0759"/>
    <property type="match status" value="1"/>
</dbReference>
<reference evidence="1" key="1">
    <citation type="journal article" date="2020" name="mSystems">
        <title>Genome- and Community-Level Interaction Insights into Carbon Utilization and Element Cycling Functions of Hydrothermarchaeota in Hydrothermal Sediment.</title>
        <authorList>
            <person name="Zhou Z."/>
            <person name="Liu Y."/>
            <person name="Xu W."/>
            <person name="Pan J."/>
            <person name="Luo Z.H."/>
            <person name="Li M."/>
        </authorList>
    </citation>
    <scope>NUCLEOTIDE SEQUENCE [LARGE SCALE GENOMIC DNA]</scope>
    <source>
        <strain evidence="1">HyVt-102</strain>
    </source>
</reference>
<dbReference type="InterPro" id="IPR002763">
    <property type="entry name" value="DUF72"/>
</dbReference>
<name>A0A7C0VBK1_UNCW3</name>
<dbReference type="EMBL" id="DQWE01000136">
    <property type="protein sequence ID" value="HDI82726.1"/>
    <property type="molecule type" value="Genomic_DNA"/>
</dbReference>
<protein>
    <submittedName>
        <fullName evidence="1">DUF72 domain-containing protein</fullName>
    </submittedName>
</protein>
<dbReference type="InterPro" id="IPR036520">
    <property type="entry name" value="UPF0759_sf"/>
</dbReference>
<comment type="caution">
    <text evidence="1">The sequence shown here is derived from an EMBL/GenBank/DDBJ whole genome shotgun (WGS) entry which is preliminary data.</text>
</comment>
<dbReference type="PANTHER" id="PTHR30348">
    <property type="entry name" value="UNCHARACTERIZED PROTEIN YECE"/>
    <property type="match status" value="1"/>
</dbReference>
<proteinExistence type="predicted"/>
<evidence type="ECO:0000313" key="1">
    <source>
        <dbReference type="EMBL" id="HDI82726.1"/>
    </source>
</evidence>
<dbReference type="Proteomes" id="UP000885847">
    <property type="component" value="Unassembled WGS sequence"/>
</dbReference>
<dbReference type="SUPFAM" id="SSF117396">
    <property type="entry name" value="TM1631-like"/>
    <property type="match status" value="1"/>
</dbReference>
<organism evidence="1">
    <name type="scientific">candidate division WOR-3 bacterium</name>
    <dbReference type="NCBI Taxonomy" id="2052148"/>
    <lineage>
        <taxon>Bacteria</taxon>
        <taxon>Bacteria division WOR-3</taxon>
    </lineage>
</organism>
<dbReference type="Pfam" id="PF01904">
    <property type="entry name" value="DUF72"/>
    <property type="match status" value="1"/>
</dbReference>
<accession>A0A7C0VBK1</accession>
<dbReference type="PANTHER" id="PTHR30348:SF4">
    <property type="entry name" value="DUF72 DOMAIN-CONTAINING PROTEIN"/>
    <property type="match status" value="1"/>
</dbReference>
<sequence length="238" mass="28918">MIYIGTSGWQYKHWIGIFYPEGLRQKDWFEFYSRYFNTVEVNYSFYRIPAEKTFIKWREESPDGFIFSLKASRYITYSQNPRKISYILYLFQRRAYLLKEKRGPILIQFPKGYKRDDMALISLIGFLREDFRWAVEFRDRSWFSEDVYNILKERNIAMCIIDSPDIRTPLITTSDFAYFRMHGREDWYASCYSDKELKELSERLNPLSREVKDVYVYFNNDASGYAVMNALRLKEYLF</sequence>